<dbReference type="Proteomes" id="UP000028702">
    <property type="component" value="Unassembled WGS sequence"/>
</dbReference>
<sequence>MEDNTEYFNQVAAALFGRLLMDFPKPIDIKPTDLVPKKINGQKEHWEAADLAGHAITWLKRYGYIDFENSLDDKFFDVIISEKGLTALNATPSSIDGKKSAAEQIKEAAKKGALGGVEKLVPDIIKHGTSFAFAAIRAAAGV</sequence>
<reference evidence="1 2" key="1">
    <citation type="submission" date="2014-07" db="EMBL/GenBank/DDBJ databases">
        <title>Tepidicaulis marinum gen. nov., sp. nov., a novel marine bacterium denitrifying nitrate to nitrous oxide strictly under microaerobic conditions.</title>
        <authorList>
            <person name="Takeuchi M."/>
            <person name="Yamagishi T."/>
            <person name="Kamagata Y."/>
            <person name="Oshima K."/>
            <person name="Hattori M."/>
            <person name="Katayama T."/>
            <person name="Hanada S."/>
            <person name="Tamaki H."/>
            <person name="Marumo K."/>
            <person name="Maeda H."/>
            <person name="Nedachi M."/>
            <person name="Iwasaki W."/>
            <person name="Suwa Y."/>
            <person name="Sakata S."/>
        </authorList>
    </citation>
    <scope>NUCLEOTIDE SEQUENCE [LARGE SCALE GENOMIC DNA]</scope>
    <source>
        <strain evidence="1 2">MA2</strain>
    </source>
</reference>
<accession>A0A081B6C0</accession>
<evidence type="ECO:0000313" key="2">
    <source>
        <dbReference type="Proteomes" id="UP000028702"/>
    </source>
</evidence>
<dbReference type="RefSeq" id="WP_045441650.1">
    <property type="nucleotide sequence ID" value="NZ_BBIO01000001.1"/>
</dbReference>
<gene>
    <name evidence="1" type="ORF">M2A_0087</name>
</gene>
<organism evidence="1 2">
    <name type="scientific">Tepidicaulis marinus</name>
    <dbReference type="NCBI Taxonomy" id="1333998"/>
    <lineage>
        <taxon>Bacteria</taxon>
        <taxon>Pseudomonadati</taxon>
        <taxon>Pseudomonadota</taxon>
        <taxon>Alphaproteobacteria</taxon>
        <taxon>Hyphomicrobiales</taxon>
        <taxon>Parvibaculaceae</taxon>
        <taxon>Tepidicaulis</taxon>
    </lineage>
</organism>
<protein>
    <submittedName>
        <fullName evidence="1">Uncharacterized protein</fullName>
    </submittedName>
</protein>
<dbReference type="STRING" id="1333998.M2A_0087"/>
<evidence type="ECO:0000313" key="1">
    <source>
        <dbReference type="EMBL" id="GAK43588.1"/>
    </source>
</evidence>
<comment type="caution">
    <text evidence="1">The sequence shown here is derived from an EMBL/GenBank/DDBJ whole genome shotgun (WGS) entry which is preliminary data.</text>
</comment>
<proteinExistence type="predicted"/>
<dbReference type="AlphaFoldDB" id="A0A081B6C0"/>
<dbReference type="EMBL" id="BBIO01000001">
    <property type="protein sequence ID" value="GAK43588.1"/>
    <property type="molecule type" value="Genomic_DNA"/>
</dbReference>
<name>A0A081B6C0_9HYPH</name>
<keyword evidence="2" id="KW-1185">Reference proteome</keyword>